<evidence type="ECO:0000313" key="8">
    <source>
        <dbReference type="Proteomes" id="UP001604277"/>
    </source>
</evidence>
<dbReference type="GO" id="GO:0046872">
    <property type="term" value="F:metal ion binding"/>
    <property type="evidence" value="ECO:0007669"/>
    <property type="project" value="UniProtKB-KW"/>
</dbReference>
<evidence type="ECO:0000256" key="4">
    <source>
        <dbReference type="ARBA" id="ARBA00022723"/>
    </source>
</evidence>
<dbReference type="PANTHER" id="PTHR43880">
    <property type="entry name" value="ALCOHOL DEHYDROGENASE"/>
    <property type="match status" value="1"/>
</dbReference>
<dbReference type="GO" id="GO:0005737">
    <property type="term" value="C:cytoplasm"/>
    <property type="evidence" value="ECO:0007669"/>
    <property type="project" value="UniProtKB-SubCell"/>
</dbReference>
<feature type="domain" description="Alcohol dehydrogenase-like N-terminal" evidence="6">
    <location>
        <begin position="12"/>
        <end position="102"/>
    </location>
</feature>
<dbReference type="InterPro" id="IPR011032">
    <property type="entry name" value="GroES-like_sf"/>
</dbReference>
<evidence type="ECO:0000259" key="6">
    <source>
        <dbReference type="Pfam" id="PF08240"/>
    </source>
</evidence>
<accession>A0ABD1X2V3</accession>
<evidence type="ECO:0000256" key="3">
    <source>
        <dbReference type="ARBA" id="ARBA00022490"/>
    </source>
</evidence>
<evidence type="ECO:0000256" key="5">
    <source>
        <dbReference type="ARBA" id="ARBA00022833"/>
    </source>
</evidence>
<dbReference type="InterPro" id="IPR013154">
    <property type="entry name" value="ADH-like_N"/>
</dbReference>
<dbReference type="Pfam" id="PF08240">
    <property type="entry name" value="ADH_N"/>
    <property type="match status" value="1"/>
</dbReference>
<dbReference type="SUPFAM" id="SSF50129">
    <property type="entry name" value="GroES-like"/>
    <property type="match status" value="1"/>
</dbReference>
<dbReference type="Gene3D" id="3.90.180.10">
    <property type="entry name" value="Medium-chain alcohol dehydrogenases, catalytic domain"/>
    <property type="match status" value="1"/>
</dbReference>
<dbReference type="PANTHER" id="PTHR43880:SF58">
    <property type="entry name" value="ALCOHOL DEHYDROGENASE CLASS-3"/>
    <property type="match status" value="1"/>
</dbReference>
<name>A0ABD1X2V3_9LAMI</name>
<sequence length="181" mass="19552">MAVSNYPECGCTSHAAGVVESVGEGVTEIQPGDHVIPCYQAECKECKLCKSGKTNLCGKVRIATGAGVMLSNRNSRFSINDKPIYHFMGTSTFSQYTVVHDEAVKAGEVDSKQQVASNNIQQWINSFNKIRSDQTNMNGIALTSCSPDANISPQQKCKTGAISSSQKKELTNLKSLIIENN</sequence>
<keyword evidence="4" id="KW-0479">Metal-binding</keyword>
<reference evidence="8" key="1">
    <citation type="submission" date="2024-07" db="EMBL/GenBank/DDBJ databases">
        <title>Two chromosome-level genome assemblies of Korean endemic species Abeliophyllum distichum and Forsythia ovata (Oleaceae).</title>
        <authorList>
            <person name="Jang H."/>
        </authorList>
    </citation>
    <scope>NUCLEOTIDE SEQUENCE [LARGE SCALE GENOMIC DNA]</scope>
</reference>
<gene>
    <name evidence="7" type="ORF">Fot_01041</name>
</gene>
<proteinExistence type="predicted"/>
<keyword evidence="3" id="KW-0963">Cytoplasm</keyword>
<keyword evidence="5" id="KW-0862">Zinc</keyword>
<dbReference type="EMBL" id="JBFOLJ010000001">
    <property type="protein sequence ID" value="KAL2556302.1"/>
    <property type="molecule type" value="Genomic_DNA"/>
</dbReference>
<evidence type="ECO:0000256" key="1">
    <source>
        <dbReference type="ARBA" id="ARBA00004496"/>
    </source>
</evidence>
<keyword evidence="8" id="KW-1185">Reference proteome</keyword>
<comment type="subunit">
    <text evidence="2">Homodimer.</text>
</comment>
<dbReference type="AlphaFoldDB" id="A0ABD1X2V3"/>
<organism evidence="7 8">
    <name type="scientific">Forsythia ovata</name>
    <dbReference type="NCBI Taxonomy" id="205694"/>
    <lineage>
        <taxon>Eukaryota</taxon>
        <taxon>Viridiplantae</taxon>
        <taxon>Streptophyta</taxon>
        <taxon>Embryophyta</taxon>
        <taxon>Tracheophyta</taxon>
        <taxon>Spermatophyta</taxon>
        <taxon>Magnoliopsida</taxon>
        <taxon>eudicotyledons</taxon>
        <taxon>Gunneridae</taxon>
        <taxon>Pentapetalae</taxon>
        <taxon>asterids</taxon>
        <taxon>lamiids</taxon>
        <taxon>Lamiales</taxon>
        <taxon>Oleaceae</taxon>
        <taxon>Forsythieae</taxon>
        <taxon>Forsythia</taxon>
    </lineage>
</organism>
<comment type="subcellular location">
    <subcellularLocation>
        <location evidence="1">Cytoplasm</location>
    </subcellularLocation>
</comment>
<evidence type="ECO:0000313" key="7">
    <source>
        <dbReference type="EMBL" id="KAL2556302.1"/>
    </source>
</evidence>
<protein>
    <submittedName>
        <fullName evidence="7">Alcohol dehydrogenase</fullName>
    </submittedName>
</protein>
<dbReference type="Proteomes" id="UP001604277">
    <property type="component" value="Unassembled WGS sequence"/>
</dbReference>
<comment type="caution">
    <text evidence="7">The sequence shown here is derived from an EMBL/GenBank/DDBJ whole genome shotgun (WGS) entry which is preliminary data.</text>
</comment>
<evidence type="ECO:0000256" key="2">
    <source>
        <dbReference type="ARBA" id="ARBA00011738"/>
    </source>
</evidence>